<dbReference type="InterPro" id="IPR007219">
    <property type="entry name" value="XnlR_reg_dom"/>
</dbReference>
<evidence type="ECO:0000313" key="4">
    <source>
        <dbReference type="Proteomes" id="UP000235786"/>
    </source>
</evidence>
<reference evidence="3 4" key="1">
    <citation type="submission" date="2016-04" db="EMBL/GenBank/DDBJ databases">
        <title>A degradative enzymes factory behind the ericoid mycorrhizal symbiosis.</title>
        <authorList>
            <consortium name="DOE Joint Genome Institute"/>
            <person name="Martino E."/>
            <person name="Morin E."/>
            <person name="Grelet G."/>
            <person name="Kuo A."/>
            <person name="Kohler A."/>
            <person name="Daghino S."/>
            <person name="Barry K."/>
            <person name="Choi C."/>
            <person name="Cichocki N."/>
            <person name="Clum A."/>
            <person name="Copeland A."/>
            <person name="Hainaut M."/>
            <person name="Haridas S."/>
            <person name="Labutti K."/>
            <person name="Lindquist E."/>
            <person name="Lipzen A."/>
            <person name="Khouja H.-R."/>
            <person name="Murat C."/>
            <person name="Ohm R."/>
            <person name="Olson A."/>
            <person name="Spatafora J."/>
            <person name="Veneault-Fourrey C."/>
            <person name="Henrissat B."/>
            <person name="Grigoriev I."/>
            <person name="Martin F."/>
            <person name="Perotto S."/>
        </authorList>
    </citation>
    <scope>NUCLEOTIDE SEQUENCE [LARGE SCALE GENOMIC DNA]</scope>
    <source>
        <strain evidence="3 4">F</strain>
    </source>
</reference>
<dbReference type="EMBL" id="KZ613953">
    <property type="protein sequence ID" value="PMD34970.1"/>
    <property type="molecule type" value="Genomic_DNA"/>
</dbReference>
<protein>
    <recommendedName>
        <fullName evidence="2">Xylanolytic transcriptional activator regulatory domain-containing protein</fullName>
    </recommendedName>
</protein>
<dbReference type="CDD" id="cd12148">
    <property type="entry name" value="fungal_TF_MHR"/>
    <property type="match status" value="1"/>
</dbReference>
<accession>A0A2J6R8Y1</accession>
<feature type="domain" description="Xylanolytic transcriptional activator regulatory" evidence="2">
    <location>
        <begin position="81"/>
        <end position="258"/>
    </location>
</feature>
<dbReference type="AlphaFoldDB" id="A0A2J6R8Y1"/>
<dbReference type="STRING" id="1149755.A0A2J6R8Y1"/>
<dbReference type="GO" id="GO:0008270">
    <property type="term" value="F:zinc ion binding"/>
    <property type="evidence" value="ECO:0007669"/>
    <property type="project" value="InterPro"/>
</dbReference>
<proteinExistence type="predicted"/>
<name>A0A2J6R8Y1_HYAVF</name>
<dbReference type="GO" id="GO:0006351">
    <property type="term" value="P:DNA-templated transcription"/>
    <property type="evidence" value="ECO:0007669"/>
    <property type="project" value="InterPro"/>
</dbReference>
<organism evidence="3 4">
    <name type="scientific">Hyaloscypha variabilis (strain UAMH 11265 / GT02V1 / F)</name>
    <name type="common">Meliniomyces variabilis</name>
    <dbReference type="NCBI Taxonomy" id="1149755"/>
    <lineage>
        <taxon>Eukaryota</taxon>
        <taxon>Fungi</taxon>
        <taxon>Dikarya</taxon>
        <taxon>Ascomycota</taxon>
        <taxon>Pezizomycotina</taxon>
        <taxon>Leotiomycetes</taxon>
        <taxon>Helotiales</taxon>
        <taxon>Hyaloscyphaceae</taxon>
        <taxon>Hyaloscypha</taxon>
        <taxon>Hyaloscypha variabilis</taxon>
    </lineage>
</organism>
<evidence type="ECO:0000259" key="2">
    <source>
        <dbReference type="Pfam" id="PF04082"/>
    </source>
</evidence>
<sequence length="523" mass="57494">MGTIFAGRPYWAGATTPVFSPPQWSEHPSSSGSGRLGRGLLDGNISHVYTSTSIDTESLLLPPLQQHTPPPIDTHDDHLVNLFYTYFQPAHPILLPRRLYTSRNYPAYVPHVVHFVGSQYSPSISSDSLATIAEAALKYDGPKTPLLVQARLIYAIALHGRNDLDGFKSNLTQATTDALDLGMNEVGFPAVYGRQNIFEEESMRRTWWELYVIEGYMAAFWHRPALTTTGVTMTVGLPCDEKLYNEGQAIPDPPSLDQFSRRLFADDDIKYSSFCYHIEAVQIFTRVLTLTGAKDIHLGRVQAVDNALAGWIHHLPPEKTEVIAAGGEVDEILFQAQMIIQCASIILHFPHSNLPHTSAAAAEITSRQADAHISPTSTQHTHTTKAIDASKQISNLAALRTTIQTHTPFFSCGLVLGTVVQLSACILHGSVCVQQHHDRVALMIGILKSLSISWPYAQVVLPQLKKVAAEVFFGRSEQQENALAERNNGTNAEVENSWLDALDIQILQNIMTFDMPAVGAAAG</sequence>
<keyword evidence="4" id="KW-1185">Reference proteome</keyword>
<dbReference type="PANTHER" id="PTHR47431">
    <property type="entry name" value="ZN(II)2CYS6 TRANSCRIPTION FACTOR (EUROFUNG)-RELATED"/>
    <property type="match status" value="1"/>
</dbReference>
<dbReference type="PANTHER" id="PTHR47431:SF2">
    <property type="entry name" value="ZN(II)2CYS6 TRANSCRIPTION FACTOR (EUROFUNG)"/>
    <property type="match status" value="1"/>
</dbReference>
<dbReference type="GO" id="GO:0003677">
    <property type="term" value="F:DNA binding"/>
    <property type="evidence" value="ECO:0007669"/>
    <property type="project" value="InterPro"/>
</dbReference>
<dbReference type="Proteomes" id="UP000235786">
    <property type="component" value="Unassembled WGS sequence"/>
</dbReference>
<evidence type="ECO:0000256" key="1">
    <source>
        <dbReference type="ARBA" id="ARBA00023242"/>
    </source>
</evidence>
<keyword evidence="1" id="KW-0539">Nucleus</keyword>
<dbReference type="Pfam" id="PF04082">
    <property type="entry name" value="Fungal_trans"/>
    <property type="match status" value="1"/>
</dbReference>
<dbReference type="OrthoDB" id="10067394at2759"/>
<gene>
    <name evidence="3" type="ORF">L207DRAFT_517085</name>
</gene>
<evidence type="ECO:0000313" key="3">
    <source>
        <dbReference type="EMBL" id="PMD34970.1"/>
    </source>
</evidence>